<reference evidence="1" key="1">
    <citation type="submission" date="2012-03" db="EMBL/GenBank/DDBJ databases">
        <authorList>
            <person name="Durkin A.S."/>
            <person name="McCorrison J."/>
            <person name="Torralba M."/>
            <person name="Gillis M."/>
            <person name="Methe B."/>
            <person name="Sutton G."/>
            <person name="Nelson K.E."/>
        </authorList>
    </citation>
    <scope>NUCLEOTIDE SEQUENCE [LARGE SCALE GENOMIC DNA]</scope>
    <source>
        <strain evidence="1">F0474</strain>
    </source>
</reference>
<evidence type="ECO:0000313" key="2">
    <source>
        <dbReference type="Proteomes" id="UP000004863"/>
    </source>
</evidence>
<organism evidence="1 2">
    <name type="scientific">Rothia aeria F0474</name>
    <dbReference type="NCBI Taxonomy" id="1125724"/>
    <lineage>
        <taxon>Bacteria</taxon>
        <taxon>Bacillati</taxon>
        <taxon>Actinomycetota</taxon>
        <taxon>Actinomycetes</taxon>
        <taxon>Micrococcales</taxon>
        <taxon>Micrococcaceae</taxon>
        <taxon>Rothia</taxon>
    </lineage>
</organism>
<dbReference type="AlphaFoldDB" id="I0UR07"/>
<dbReference type="Proteomes" id="UP000004863">
    <property type="component" value="Unassembled WGS sequence"/>
</dbReference>
<dbReference type="EMBL" id="AJJQ01000043">
    <property type="protein sequence ID" value="EID50310.1"/>
    <property type="molecule type" value="Genomic_DNA"/>
</dbReference>
<name>I0UR07_9MICC</name>
<comment type="caution">
    <text evidence="1">The sequence shown here is derived from an EMBL/GenBank/DDBJ whole genome shotgun (WGS) entry which is preliminary data.</text>
</comment>
<dbReference type="OrthoDB" id="9511022at2"/>
<protein>
    <submittedName>
        <fullName evidence="1">Uncharacterized protein</fullName>
    </submittedName>
</protein>
<dbReference type="RefSeq" id="WP_006888848.1">
    <property type="nucleotide sequence ID" value="NZ_AJJQ01000043.1"/>
</dbReference>
<proteinExistence type="predicted"/>
<evidence type="ECO:0000313" key="1">
    <source>
        <dbReference type="EMBL" id="EID50310.1"/>
    </source>
</evidence>
<gene>
    <name evidence="1" type="ORF">HMPREF1324_1085</name>
</gene>
<accession>I0UR07</accession>
<keyword evidence="2" id="KW-1185">Reference proteome</keyword>
<sequence>MSDQNNIKYYEKIIILEDEIYDSDALDNYDAFILKCIKFAEKNIIPLSQYRKELEGVIKQCTDFLEGKIGRSELEKYYIQLGRKIRLSGSLDKKEKEIHIFMSIFLDSNFLQNTAPEEQQDSDICYLLCNLYRIKDDLELCNTFYSSLCSVGADDA</sequence>